<evidence type="ECO:0000313" key="2">
    <source>
        <dbReference type="Proteomes" id="UP000664654"/>
    </source>
</evidence>
<dbReference type="RefSeq" id="WP_206573834.1">
    <property type="nucleotide sequence ID" value="NZ_JAFKCV010000005.1"/>
</dbReference>
<protein>
    <submittedName>
        <fullName evidence="1">Uncharacterized protein</fullName>
    </submittedName>
</protein>
<evidence type="ECO:0000313" key="1">
    <source>
        <dbReference type="EMBL" id="MBN7825718.1"/>
    </source>
</evidence>
<name>A0A939IMW0_9ALTE</name>
<dbReference type="AlphaFoldDB" id="A0A939IMW0"/>
<reference evidence="1" key="1">
    <citation type="submission" date="2021-03" db="EMBL/GenBank/DDBJ databases">
        <title>novel species isolated from a fishpond in China.</title>
        <authorList>
            <person name="Lu H."/>
            <person name="Cai Z."/>
        </authorList>
    </citation>
    <scope>NUCLEOTIDE SEQUENCE</scope>
    <source>
        <strain evidence="1">JCM 30855</strain>
    </source>
</reference>
<accession>A0A939IMW0</accession>
<proteinExistence type="predicted"/>
<keyword evidence="2" id="KW-1185">Reference proteome</keyword>
<sequence length="53" mass="5812">MTRPTWGSSIMDVRKDDLRLSAVIGVQCDLREASFPVSGMDCFSGQESEEAMA</sequence>
<gene>
    <name evidence="1" type="ORF">J0A66_10830</name>
</gene>
<dbReference type="EMBL" id="JAFKCV010000005">
    <property type="protein sequence ID" value="MBN7825718.1"/>
    <property type="molecule type" value="Genomic_DNA"/>
</dbReference>
<comment type="caution">
    <text evidence="1">The sequence shown here is derived from an EMBL/GenBank/DDBJ whole genome shotgun (WGS) entry which is preliminary data.</text>
</comment>
<dbReference type="Proteomes" id="UP000664654">
    <property type="component" value="Unassembled WGS sequence"/>
</dbReference>
<organism evidence="1 2">
    <name type="scientific">Bowmanella dokdonensis</name>
    <dbReference type="NCBI Taxonomy" id="751969"/>
    <lineage>
        <taxon>Bacteria</taxon>
        <taxon>Pseudomonadati</taxon>
        <taxon>Pseudomonadota</taxon>
        <taxon>Gammaproteobacteria</taxon>
        <taxon>Alteromonadales</taxon>
        <taxon>Alteromonadaceae</taxon>
        <taxon>Bowmanella</taxon>
    </lineage>
</organism>